<dbReference type="InterPro" id="IPR029044">
    <property type="entry name" value="Nucleotide-diphossugar_trans"/>
</dbReference>
<protein>
    <recommendedName>
        <fullName evidence="3">Glycosyltransferase</fullName>
    </recommendedName>
</protein>
<dbReference type="PANTHER" id="PTHR35105">
    <property type="entry name" value="EXPRESSED PROTEIN"/>
    <property type="match status" value="1"/>
</dbReference>
<reference evidence="1 2" key="1">
    <citation type="submission" date="2018-05" db="EMBL/GenBank/DDBJ databases">
        <title>Genomic Encyclopedia of Type Strains, Phase IV (KMG-IV): sequencing the most valuable type-strain genomes for metagenomic binning, comparative biology and taxonomic classification.</title>
        <authorList>
            <person name="Goeker M."/>
        </authorList>
    </citation>
    <scope>NUCLEOTIDE SEQUENCE [LARGE SCALE GENOMIC DNA]</scope>
    <source>
        <strain evidence="1 2">DSM 566</strain>
    </source>
</reference>
<dbReference type="Gene3D" id="3.90.550.10">
    <property type="entry name" value="Spore Coat Polysaccharide Biosynthesis Protein SpsA, Chain A"/>
    <property type="match status" value="1"/>
</dbReference>
<name>A0A318GY83_9BURK</name>
<proteinExistence type="predicted"/>
<dbReference type="Proteomes" id="UP000247811">
    <property type="component" value="Unassembled WGS sequence"/>
</dbReference>
<dbReference type="OrthoDB" id="583646at2"/>
<dbReference type="RefSeq" id="WP_110402542.1">
    <property type="nucleotide sequence ID" value="NZ_QJJS01000031.1"/>
</dbReference>
<accession>A0A318GY83</accession>
<keyword evidence="2" id="KW-1185">Reference proteome</keyword>
<sequence>MIRVFIGFDPRETAPWHVLSHSIMARASEPVALVPLALGSLGGLMWRERNALQSTDFSFSRFLVPHLSGYEGWSLFMDCDMLMLDDIARLWALRDDRHAVMCVQHDHRPAEKTKFLDAPQTAYGKKNWSSVMLFNNARCRALTPDYVNTASGLELHQFKWLDDDTQIGALPASWNHLVGYDEPRPGMNNVHFTIGGPYFHEYADCEYAEAWFAEREAMLRVDQRG</sequence>
<organism evidence="1 2">
    <name type="scientific">Sphaerotilus hippei</name>
    <dbReference type="NCBI Taxonomy" id="744406"/>
    <lineage>
        <taxon>Bacteria</taxon>
        <taxon>Pseudomonadati</taxon>
        <taxon>Pseudomonadota</taxon>
        <taxon>Betaproteobacteria</taxon>
        <taxon>Burkholderiales</taxon>
        <taxon>Sphaerotilaceae</taxon>
        <taxon>Sphaerotilus</taxon>
    </lineage>
</organism>
<dbReference type="AlphaFoldDB" id="A0A318GY83"/>
<gene>
    <name evidence="1" type="ORF">C7444_13110</name>
</gene>
<evidence type="ECO:0000313" key="2">
    <source>
        <dbReference type="Proteomes" id="UP000247811"/>
    </source>
</evidence>
<dbReference type="SUPFAM" id="SSF53448">
    <property type="entry name" value="Nucleotide-diphospho-sugar transferases"/>
    <property type="match status" value="1"/>
</dbReference>
<evidence type="ECO:0008006" key="3">
    <source>
        <dbReference type="Google" id="ProtNLM"/>
    </source>
</evidence>
<evidence type="ECO:0000313" key="1">
    <source>
        <dbReference type="EMBL" id="PXW91876.1"/>
    </source>
</evidence>
<dbReference type="EMBL" id="QJJS01000031">
    <property type="protein sequence ID" value="PXW91876.1"/>
    <property type="molecule type" value="Genomic_DNA"/>
</dbReference>
<dbReference type="PANTHER" id="PTHR35105:SF3">
    <property type="entry name" value="EXPRESSED PROTEIN"/>
    <property type="match status" value="1"/>
</dbReference>
<comment type="caution">
    <text evidence="1">The sequence shown here is derived from an EMBL/GenBank/DDBJ whole genome shotgun (WGS) entry which is preliminary data.</text>
</comment>